<feature type="compositionally biased region" description="Polar residues" evidence="1">
    <location>
        <begin position="1"/>
        <end position="27"/>
    </location>
</feature>
<sequence>MNTEIIQPGTQPTIEGQRQQAPPSSDIANPTVPNATVNTTNVSLSSESTPTSIDKLSHGEEVQYEKFSQVFPCGLEVLSQPNVLDPSASVHICFNPAAVSSLVPVNASVVLSNKTQLNVHFAGTVCLPDALCLKRVLYVPHF</sequence>
<feature type="region of interest" description="Disordered" evidence="1">
    <location>
        <begin position="1"/>
        <end position="53"/>
    </location>
</feature>
<reference evidence="2 3" key="1">
    <citation type="submission" date="2024-03" db="EMBL/GenBank/DDBJ databases">
        <authorList>
            <person name="Gkanogiannis A."/>
            <person name="Becerra Lopez-Lavalle L."/>
        </authorList>
    </citation>
    <scope>NUCLEOTIDE SEQUENCE [LARGE SCALE GENOMIC DNA]</scope>
</reference>
<dbReference type="EMBL" id="OZ021742">
    <property type="protein sequence ID" value="CAK9327808.1"/>
    <property type="molecule type" value="Genomic_DNA"/>
</dbReference>
<name>A0ABP0Z4U0_9ROSI</name>
<feature type="compositionally biased region" description="Polar residues" evidence="1">
    <location>
        <begin position="43"/>
        <end position="53"/>
    </location>
</feature>
<accession>A0ABP0Z4U0</accession>
<proteinExistence type="predicted"/>
<gene>
    <name evidence="2" type="ORF">CITCOLO1_LOCUS20197</name>
</gene>
<organism evidence="2 3">
    <name type="scientific">Citrullus colocynthis</name>
    <name type="common">colocynth</name>
    <dbReference type="NCBI Taxonomy" id="252529"/>
    <lineage>
        <taxon>Eukaryota</taxon>
        <taxon>Viridiplantae</taxon>
        <taxon>Streptophyta</taxon>
        <taxon>Embryophyta</taxon>
        <taxon>Tracheophyta</taxon>
        <taxon>Spermatophyta</taxon>
        <taxon>Magnoliopsida</taxon>
        <taxon>eudicotyledons</taxon>
        <taxon>Gunneridae</taxon>
        <taxon>Pentapetalae</taxon>
        <taxon>rosids</taxon>
        <taxon>fabids</taxon>
        <taxon>Cucurbitales</taxon>
        <taxon>Cucurbitaceae</taxon>
        <taxon>Benincaseae</taxon>
        <taxon>Citrullus</taxon>
    </lineage>
</organism>
<evidence type="ECO:0000313" key="3">
    <source>
        <dbReference type="Proteomes" id="UP001642487"/>
    </source>
</evidence>
<evidence type="ECO:0000256" key="1">
    <source>
        <dbReference type="SAM" id="MobiDB-lite"/>
    </source>
</evidence>
<feature type="compositionally biased region" description="Low complexity" evidence="1">
    <location>
        <begin position="28"/>
        <end position="42"/>
    </location>
</feature>
<keyword evidence="3" id="KW-1185">Reference proteome</keyword>
<protein>
    <submittedName>
        <fullName evidence="2">Uncharacterized protein</fullName>
    </submittedName>
</protein>
<dbReference type="Proteomes" id="UP001642487">
    <property type="component" value="Chromosome 8"/>
</dbReference>
<evidence type="ECO:0000313" key="2">
    <source>
        <dbReference type="EMBL" id="CAK9327808.1"/>
    </source>
</evidence>